<gene>
    <name evidence="4" type="ORF">RDB_LOCUS165208</name>
</gene>
<comment type="similarity">
    <text evidence="3">Belongs to the TTI2 family.</text>
</comment>
<sequence length="783" mass="86239">MPYSEHAHYAPIGSTLSTFSLLKNGLGNFIIPLLPDMPLPSADLHGKKAIVTGANSGIGFETAKSLARLGAHVVLACRNKDKAEKARNDIERAVVGAQVEVEILDCASLGSARLFAERWGKRSSSTIDILVNNAGRVINTRTTTVDGYEDTYQTNHLTHALLTISLLKSGYFSPNARIVNVSSISFFSSPPFEAHNTDANDIISQYEEGTILPWETMVALYSRAKACQAIWSMTLQRKLQGTEKWKDIVVQACHPGTVKSSMLSQPDGPGGSSGAALNAFKSFVDTFGISNEQGAVVPVWLALAHEPSLPELRGLYWDRMRWILCQMSCFFMQDLESALNTLSSSLTTLATLNGGEPPLELDTESSTVLVAWKDSALKALERFKEVLEGYAGNLSPTERARMISLTAVFIGQDNFTNDDCRTVAKGELLFCLTFGSIDVPQGCLDNIGAVSRAVATCVLNDHVKPLFQVSVHPGVHLDTGRMKTNAISVQNMYDEQPWKVNGSGCWNILTWVLSNMDDNDIEMLWPLTIPPLLTLLDDYKPLYKLRGVNATNALLEKAPGSLLRRTGVDELLFKSLRGTLQNLTSDSSPELLRMTMPCYLTLVDLVLPNDDLKRYTKLTELVTEVIIPGWLYASSRVEVMIALVSVLSLVVQALGTGSIRFLKAIIPQLTENMSPKEFSPGHKTRELQIASANCLLLVMINARPRIPHWRVKILDGILRCWVDTNENKPGETQLDREELRERLMSIFRELLATSGNLLQDEIAALTTLDDRLFSGLVAEAQKS</sequence>
<name>A0A8H3BUF6_9AGAM</name>
<dbReference type="InterPro" id="IPR002347">
    <property type="entry name" value="SDR_fam"/>
</dbReference>
<dbReference type="EMBL" id="CAJMWS010000813">
    <property type="protein sequence ID" value="CAE6464925.1"/>
    <property type="molecule type" value="Genomic_DNA"/>
</dbReference>
<dbReference type="Pfam" id="PF00106">
    <property type="entry name" value="adh_short"/>
    <property type="match status" value="1"/>
</dbReference>
<organism evidence="4 5">
    <name type="scientific">Rhizoctonia solani</name>
    <dbReference type="NCBI Taxonomy" id="456999"/>
    <lineage>
        <taxon>Eukaryota</taxon>
        <taxon>Fungi</taxon>
        <taxon>Dikarya</taxon>
        <taxon>Basidiomycota</taxon>
        <taxon>Agaricomycotina</taxon>
        <taxon>Agaricomycetes</taxon>
        <taxon>Cantharellales</taxon>
        <taxon>Ceratobasidiaceae</taxon>
        <taxon>Rhizoctonia</taxon>
    </lineage>
</organism>
<proteinExistence type="inferred from homology"/>
<dbReference type="SUPFAM" id="SSF51735">
    <property type="entry name" value="NAD(P)-binding Rossmann-fold domains"/>
    <property type="match status" value="1"/>
</dbReference>
<keyword evidence="2" id="KW-0560">Oxidoreductase</keyword>
<evidence type="ECO:0000256" key="1">
    <source>
        <dbReference type="ARBA" id="ARBA00006484"/>
    </source>
</evidence>
<comment type="similarity">
    <text evidence="1">Belongs to the short-chain dehydrogenases/reductases (SDR) family.</text>
</comment>
<comment type="caution">
    <text evidence="4">The sequence shown here is derived from an EMBL/GenBank/DDBJ whole genome shotgun (WGS) entry which is preliminary data.</text>
</comment>
<dbReference type="GO" id="GO:0016491">
    <property type="term" value="F:oxidoreductase activity"/>
    <property type="evidence" value="ECO:0007669"/>
    <property type="project" value="UniProtKB-KW"/>
</dbReference>
<dbReference type="SUPFAM" id="SSF48371">
    <property type="entry name" value="ARM repeat"/>
    <property type="match status" value="1"/>
</dbReference>
<dbReference type="Gene3D" id="3.40.50.720">
    <property type="entry name" value="NAD(P)-binding Rossmann-like Domain"/>
    <property type="match status" value="1"/>
</dbReference>
<dbReference type="PANTHER" id="PTHR24320">
    <property type="entry name" value="RETINOL DEHYDROGENASE"/>
    <property type="match status" value="1"/>
</dbReference>
<evidence type="ECO:0000256" key="3">
    <source>
        <dbReference type="ARBA" id="ARBA00034736"/>
    </source>
</evidence>
<dbReference type="GO" id="GO:0110078">
    <property type="term" value="C:TTT Hsp90 cochaperone complex"/>
    <property type="evidence" value="ECO:0007669"/>
    <property type="project" value="InterPro"/>
</dbReference>
<protein>
    <submittedName>
        <fullName evidence="4">Uncharacterized protein</fullName>
    </submittedName>
</protein>
<dbReference type="InterPro" id="IPR036291">
    <property type="entry name" value="NAD(P)-bd_dom_sf"/>
</dbReference>
<evidence type="ECO:0000313" key="5">
    <source>
        <dbReference type="Proteomes" id="UP000663846"/>
    </source>
</evidence>
<evidence type="ECO:0000256" key="2">
    <source>
        <dbReference type="ARBA" id="ARBA00023002"/>
    </source>
</evidence>
<evidence type="ECO:0000313" key="4">
    <source>
        <dbReference type="EMBL" id="CAE6464925.1"/>
    </source>
</evidence>
<dbReference type="InterPro" id="IPR018870">
    <property type="entry name" value="Tti2"/>
</dbReference>
<accession>A0A8H3BUF6</accession>
<dbReference type="PANTHER" id="PTHR24320:SF152">
    <property type="entry name" value="SHORT-CHAIN DEHYDROGENASE_REDUCTASE FAMILY PROTEIN"/>
    <property type="match status" value="1"/>
</dbReference>
<dbReference type="InterPro" id="IPR016024">
    <property type="entry name" value="ARM-type_fold"/>
</dbReference>
<dbReference type="Pfam" id="PF10521">
    <property type="entry name" value="Tti2"/>
    <property type="match status" value="1"/>
</dbReference>
<dbReference type="AlphaFoldDB" id="A0A8H3BUF6"/>
<reference evidence="4" key="1">
    <citation type="submission" date="2021-01" db="EMBL/GenBank/DDBJ databases">
        <authorList>
            <person name="Kaushik A."/>
        </authorList>
    </citation>
    <scope>NUCLEOTIDE SEQUENCE</scope>
    <source>
        <strain evidence="4">AG1-1C</strain>
    </source>
</reference>
<dbReference type="PRINTS" id="PR00081">
    <property type="entry name" value="GDHRDH"/>
</dbReference>
<dbReference type="Proteomes" id="UP000663846">
    <property type="component" value="Unassembled WGS sequence"/>
</dbReference>